<dbReference type="GO" id="GO:0046872">
    <property type="term" value="F:metal ion binding"/>
    <property type="evidence" value="ECO:0007669"/>
    <property type="project" value="UniProtKB-KW"/>
</dbReference>
<dbReference type="InterPro" id="IPR051094">
    <property type="entry name" value="Diverse_Catalytic_Enzymes"/>
</dbReference>
<dbReference type="InterPro" id="IPR006675">
    <property type="entry name" value="HDIG_dom"/>
</dbReference>
<organism evidence="8 9">
    <name type="scientific">Enterococcus rivorum</name>
    <dbReference type="NCBI Taxonomy" id="762845"/>
    <lineage>
        <taxon>Bacteria</taxon>
        <taxon>Bacillati</taxon>
        <taxon>Bacillota</taxon>
        <taxon>Bacilli</taxon>
        <taxon>Lactobacillales</taxon>
        <taxon>Enterococcaceae</taxon>
        <taxon>Enterococcus</taxon>
    </lineage>
</organism>
<dbReference type="GO" id="GO:0008803">
    <property type="term" value="F:bis(5'-nucleosyl)-tetraphosphatase (symmetrical) activity"/>
    <property type="evidence" value="ECO:0007669"/>
    <property type="project" value="UniProtKB-EC"/>
</dbReference>
<dbReference type="PROSITE" id="PS51831">
    <property type="entry name" value="HD"/>
    <property type="match status" value="1"/>
</dbReference>
<evidence type="ECO:0000313" key="8">
    <source>
        <dbReference type="EMBL" id="OEH81149.1"/>
    </source>
</evidence>
<feature type="domain" description="HD" evidence="7">
    <location>
        <begin position="32"/>
        <end position="147"/>
    </location>
</feature>
<sequence>MRKIIDYKIPFTSINIELQMKEFLNYYGKSEIIHHSYEVANKAKELAGKFHVSPDKAYLAGLLHDISAVIPNEERVKLQKHLKKEVLKEEERFPMILHQKQSAFIAEELFNIYDEEILSAIECHTTLKREASDLDKVVFIADKVKWDRSDSAPYLDQLNVALDISLDEGCKVYINWVLSDILVLHPWLKDAMLDLDLNY</sequence>
<dbReference type="EMBL" id="MIEK01000057">
    <property type="protein sequence ID" value="OEH81149.1"/>
    <property type="molecule type" value="Genomic_DNA"/>
</dbReference>
<evidence type="ECO:0000256" key="1">
    <source>
        <dbReference type="ARBA" id="ARBA00012506"/>
    </source>
</evidence>
<proteinExistence type="predicted"/>
<comment type="catalytic activity">
    <reaction evidence="6">
        <text>P(1),P(4)-bis(5'-adenosyl) tetraphosphate + H2O = 2 ADP + 2 H(+)</text>
        <dbReference type="Rhea" id="RHEA:24252"/>
        <dbReference type="ChEBI" id="CHEBI:15377"/>
        <dbReference type="ChEBI" id="CHEBI:15378"/>
        <dbReference type="ChEBI" id="CHEBI:58141"/>
        <dbReference type="ChEBI" id="CHEBI:456216"/>
        <dbReference type="EC" id="3.6.1.41"/>
    </reaction>
</comment>
<dbReference type="Pfam" id="PF01966">
    <property type="entry name" value="HD"/>
    <property type="match status" value="1"/>
</dbReference>
<dbReference type="Proteomes" id="UP000095256">
    <property type="component" value="Unassembled WGS sequence"/>
</dbReference>
<dbReference type="InterPro" id="IPR005249">
    <property type="entry name" value="YqeK"/>
</dbReference>
<dbReference type="SUPFAM" id="SSF109604">
    <property type="entry name" value="HD-domain/PDEase-like"/>
    <property type="match status" value="1"/>
</dbReference>
<dbReference type="AlphaFoldDB" id="A0A1E5KU50"/>
<keyword evidence="3" id="KW-0547">Nucleotide-binding</keyword>
<protein>
    <recommendedName>
        <fullName evidence="1">bis(5'-nucleosyl)-tetraphosphatase (symmetrical)</fullName>
        <ecNumber evidence="1">3.6.1.41</ecNumber>
    </recommendedName>
</protein>
<evidence type="ECO:0000256" key="6">
    <source>
        <dbReference type="ARBA" id="ARBA00049417"/>
    </source>
</evidence>
<dbReference type="InterPro" id="IPR006674">
    <property type="entry name" value="HD_domain"/>
</dbReference>
<keyword evidence="5" id="KW-0408">Iron</keyword>
<dbReference type="STRING" id="762845.BCR26_17360"/>
<evidence type="ECO:0000256" key="2">
    <source>
        <dbReference type="ARBA" id="ARBA00022723"/>
    </source>
</evidence>
<dbReference type="Gene3D" id="1.10.3210.10">
    <property type="entry name" value="Hypothetical protein af1432"/>
    <property type="match status" value="1"/>
</dbReference>
<dbReference type="OrthoDB" id="5295945at2"/>
<dbReference type="CDD" id="cd00077">
    <property type="entry name" value="HDc"/>
    <property type="match status" value="1"/>
</dbReference>
<evidence type="ECO:0000256" key="4">
    <source>
        <dbReference type="ARBA" id="ARBA00022801"/>
    </source>
</evidence>
<dbReference type="NCBIfam" id="TIGR00277">
    <property type="entry name" value="HDIG"/>
    <property type="match status" value="1"/>
</dbReference>
<dbReference type="PANTHER" id="PTHR35795">
    <property type="entry name" value="SLR1885 PROTEIN"/>
    <property type="match status" value="1"/>
</dbReference>
<keyword evidence="9" id="KW-1185">Reference proteome</keyword>
<keyword evidence="2" id="KW-0479">Metal-binding</keyword>
<dbReference type="InterPro" id="IPR003607">
    <property type="entry name" value="HD/PDEase_dom"/>
</dbReference>
<evidence type="ECO:0000256" key="3">
    <source>
        <dbReference type="ARBA" id="ARBA00022741"/>
    </source>
</evidence>
<dbReference type="SMART" id="SM00471">
    <property type="entry name" value="HDc"/>
    <property type="match status" value="1"/>
</dbReference>
<dbReference type="RefSeq" id="WP_069699874.1">
    <property type="nucleotide sequence ID" value="NZ_JAGGMA010000060.1"/>
</dbReference>
<evidence type="ECO:0000256" key="5">
    <source>
        <dbReference type="ARBA" id="ARBA00023004"/>
    </source>
</evidence>
<dbReference type="NCBIfam" id="TIGR00488">
    <property type="entry name" value="bis(5'-nucleosyl)-tetraphosphatase (symmetrical) YqeK"/>
    <property type="match status" value="1"/>
</dbReference>
<dbReference type="PANTHER" id="PTHR35795:SF1">
    <property type="entry name" value="BIS(5'-NUCLEOSYL)-TETRAPHOSPHATASE, SYMMETRICAL"/>
    <property type="match status" value="1"/>
</dbReference>
<dbReference type="EC" id="3.6.1.41" evidence="1"/>
<name>A0A1E5KU50_9ENTE</name>
<keyword evidence="4 8" id="KW-0378">Hydrolase</keyword>
<gene>
    <name evidence="8" type="ORF">BCR26_17360</name>
</gene>
<accession>A0A1E5KU50</accession>
<comment type="caution">
    <text evidence="8">The sequence shown here is derived from an EMBL/GenBank/DDBJ whole genome shotgun (WGS) entry which is preliminary data.</text>
</comment>
<evidence type="ECO:0000313" key="9">
    <source>
        <dbReference type="Proteomes" id="UP000095256"/>
    </source>
</evidence>
<dbReference type="GO" id="GO:0000166">
    <property type="term" value="F:nucleotide binding"/>
    <property type="evidence" value="ECO:0007669"/>
    <property type="project" value="UniProtKB-KW"/>
</dbReference>
<reference evidence="8 9" key="1">
    <citation type="submission" date="2016-09" db="EMBL/GenBank/DDBJ databases">
        <authorList>
            <person name="Capua I."/>
            <person name="De Benedictis P."/>
            <person name="Joannis T."/>
            <person name="Lombin L.H."/>
            <person name="Cattoli G."/>
        </authorList>
    </citation>
    <scope>NUCLEOTIDE SEQUENCE [LARGE SCALE GENOMIC DNA]</scope>
    <source>
        <strain evidence="8 9">LMG 25899</strain>
    </source>
</reference>
<evidence type="ECO:0000259" key="7">
    <source>
        <dbReference type="PROSITE" id="PS51831"/>
    </source>
</evidence>